<gene>
    <name evidence="16" type="primary">LOC108276943</name>
</gene>
<dbReference type="InterPro" id="IPR017981">
    <property type="entry name" value="GPCR_2-like_7TM"/>
</dbReference>
<feature type="domain" description="GAIN-B" evidence="12">
    <location>
        <begin position="587"/>
        <end position="735"/>
    </location>
</feature>
<dbReference type="Gene3D" id="2.60.220.50">
    <property type="match status" value="1"/>
</dbReference>
<evidence type="ECO:0000256" key="7">
    <source>
        <dbReference type="ARBA" id="ARBA00023180"/>
    </source>
</evidence>
<dbReference type="GO" id="GO:0016020">
    <property type="term" value="C:membrane"/>
    <property type="evidence" value="ECO:0007669"/>
    <property type="project" value="UniProtKB-SubCell"/>
</dbReference>
<dbReference type="PROSITE" id="PS50261">
    <property type="entry name" value="G_PROTEIN_RECEP_F2_4"/>
    <property type="match status" value="1"/>
</dbReference>
<dbReference type="InterPro" id="IPR003598">
    <property type="entry name" value="Ig_sub2"/>
</dbReference>
<dbReference type="Gene3D" id="3.30.70.960">
    <property type="entry name" value="SEA domain"/>
    <property type="match status" value="1"/>
</dbReference>
<dbReference type="Pfam" id="PF01825">
    <property type="entry name" value="GPS"/>
    <property type="match status" value="1"/>
</dbReference>
<feature type="transmembrane region" description="Helical" evidence="10">
    <location>
        <begin position="744"/>
        <end position="763"/>
    </location>
</feature>
<dbReference type="Pfam" id="PF00047">
    <property type="entry name" value="ig"/>
    <property type="match status" value="1"/>
</dbReference>
<dbReference type="SUPFAM" id="SSF48726">
    <property type="entry name" value="Immunoglobulin"/>
    <property type="match status" value="1"/>
</dbReference>
<name>A0A2D0SQN1_ICTPU</name>
<feature type="transmembrane region" description="Helical" evidence="10">
    <location>
        <begin position="971"/>
        <end position="995"/>
    </location>
</feature>
<dbReference type="GO" id="GO:0007189">
    <property type="term" value="P:adenylate cyclase-activating G protein-coupled receptor signaling pathway"/>
    <property type="evidence" value="ECO:0007669"/>
    <property type="project" value="TreeGrafter"/>
</dbReference>
<dbReference type="SUPFAM" id="SSF82671">
    <property type="entry name" value="SEA domain"/>
    <property type="match status" value="1"/>
</dbReference>
<comment type="subcellular location">
    <subcellularLocation>
        <location evidence="1">Membrane</location>
        <topology evidence="1">Multi-pass membrane protein</topology>
    </subcellularLocation>
</comment>
<feature type="transmembrane region" description="Helical" evidence="10">
    <location>
        <begin position="817"/>
        <end position="839"/>
    </location>
</feature>
<dbReference type="InterPro" id="IPR051587">
    <property type="entry name" value="Adhesion_GPCR"/>
</dbReference>
<reference evidence="15" key="1">
    <citation type="journal article" date="2016" name="Nat. Commun.">
        <title>The channel catfish genome sequence provides insights into the evolution of scale formation in teleosts.</title>
        <authorList>
            <person name="Liu Z."/>
            <person name="Liu S."/>
            <person name="Yao J."/>
            <person name="Bao L."/>
            <person name="Zhang J."/>
            <person name="Li Y."/>
            <person name="Jiang C."/>
            <person name="Sun L."/>
            <person name="Wang R."/>
            <person name="Zhang Y."/>
            <person name="Zhou T."/>
            <person name="Zeng Q."/>
            <person name="Fu Q."/>
            <person name="Gao S."/>
            <person name="Li N."/>
            <person name="Koren S."/>
            <person name="Jiang Y."/>
            <person name="Zimin A."/>
            <person name="Xu P."/>
            <person name="Phillippy A.M."/>
            <person name="Geng X."/>
            <person name="Song L."/>
            <person name="Sun F."/>
            <person name="Li C."/>
            <person name="Wang X."/>
            <person name="Chen A."/>
            <person name="Jin Y."/>
            <person name="Yuan Z."/>
            <person name="Yang Y."/>
            <person name="Tan S."/>
            <person name="Peatman E."/>
            <person name="Lu J."/>
            <person name="Qin Z."/>
            <person name="Dunham R."/>
            <person name="Li Z."/>
            <person name="Sonstegard T."/>
            <person name="Feng J."/>
            <person name="Danzmann R.G."/>
            <person name="Schroeder S."/>
            <person name="Scheffler B."/>
            <person name="Duke M.V."/>
            <person name="Ballard L."/>
            <person name="Kucuktas H."/>
            <person name="Kaltenboeck L."/>
            <person name="Liu H."/>
            <person name="Armbruster J."/>
            <person name="Xie Y."/>
            <person name="Kirby M.L."/>
            <person name="Tian Y."/>
            <person name="Flanagan M.E."/>
            <person name="Mu W."/>
            <person name="Waldbieser G.C."/>
        </authorList>
    </citation>
    <scope>NUCLEOTIDE SEQUENCE [LARGE SCALE GENOMIC DNA]</scope>
    <source>
        <strain evidence="15">SDA103</strain>
    </source>
</reference>
<keyword evidence="16" id="KW-0675">Receptor</keyword>
<dbReference type="RefSeq" id="XP_017344595.1">
    <property type="nucleotide sequence ID" value="XM_017489106.3"/>
</dbReference>
<dbReference type="PROSITE" id="PS50024">
    <property type="entry name" value="SEA"/>
    <property type="match status" value="1"/>
</dbReference>
<feature type="domain" description="Ig-like" evidence="14">
    <location>
        <begin position="261"/>
        <end position="319"/>
    </location>
</feature>
<evidence type="ECO:0000256" key="4">
    <source>
        <dbReference type="ARBA" id="ARBA00022989"/>
    </source>
</evidence>
<keyword evidence="8" id="KW-0393">Immunoglobulin domain</keyword>
<dbReference type="SMART" id="SM00408">
    <property type="entry name" value="IGc2"/>
    <property type="match status" value="1"/>
</dbReference>
<proteinExistence type="inferred from homology"/>
<dbReference type="Gene3D" id="2.60.40.10">
    <property type="entry name" value="Immunoglobulins"/>
    <property type="match status" value="1"/>
</dbReference>
<evidence type="ECO:0000256" key="5">
    <source>
        <dbReference type="ARBA" id="ARBA00023136"/>
    </source>
</evidence>
<dbReference type="PANTHER" id="PTHR45813:SF4">
    <property type="entry name" value="ADHESION G PROTEIN-COUPLED RECEPTOR F5"/>
    <property type="match status" value="1"/>
</dbReference>
<dbReference type="Proteomes" id="UP000221080">
    <property type="component" value="Chromosome 16"/>
</dbReference>
<dbReference type="InterPro" id="IPR000832">
    <property type="entry name" value="GPCR_2_secretin-like"/>
</dbReference>
<feature type="transmembrane region" description="Helical" evidence="10">
    <location>
        <begin position="784"/>
        <end position="805"/>
    </location>
</feature>
<dbReference type="InterPro" id="IPR013783">
    <property type="entry name" value="Ig-like_fold"/>
</dbReference>
<keyword evidence="3 10" id="KW-0812">Transmembrane</keyword>
<dbReference type="Gene3D" id="1.20.1070.10">
    <property type="entry name" value="Rhodopsin 7-helix transmembrane proteins"/>
    <property type="match status" value="1"/>
</dbReference>
<dbReference type="InterPro" id="IPR057244">
    <property type="entry name" value="GAIN_B"/>
</dbReference>
<dbReference type="Pfam" id="PF00002">
    <property type="entry name" value="7tm_2"/>
    <property type="match status" value="1"/>
</dbReference>
<dbReference type="Pfam" id="PF01390">
    <property type="entry name" value="SEA"/>
    <property type="match status" value="1"/>
</dbReference>
<feature type="transmembrane region" description="Helical" evidence="10">
    <location>
        <begin position="851"/>
        <end position="878"/>
    </location>
</feature>
<evidence type="ECO:0000256" key="8">
    <source>
        <dbReference type="ARBA" id="ARBA00023319"/>
    </source>
</evidence>
<evidence type="ECO:0000313" key="15">
    <source>
        <dbReference type="Proteomes" id="UP000221080"/>
    </source>
</evidence>
<dbReference type="AlphaFoldDB" id="A0A2D0SQN1"/>
<evidence type="ECO:0000259" key="14">
    <source>
        <dbReference type="PROSITE" id="PS50835"/>
    </source>
</evidence>
<dbReference type="InterPro" id="IPR036364">
    <property type="entry name" value="SEA_dom_sf"/>
</dbReference>
<dbReference type="InterPro" id="IPR003599">
    <property type="entry name" value="Ig_sub"/>
</dbReference>
<dbReference type="InterPro" id="IPR013151">
    <property type="entry name" value="Immunoglobulin_dom"/>
</dbReference>
<evidence type="ECO:0000259" key="11">
    <source>
        <dbReference type="PROSITE" id="PS50024"/>
    </source>
</evidence>
<dbReference type="SMART" id="SM00409">
    <property type="entry name" value="IG"/>
    <property type="match status" value="1"/>
</dbReference>
<evidence type="ECO:0000259" key="12">
    <source>
        <dbReference type="PROSITE" id="PS50221"/>
    </source>
</evidence>
<feature type="transmembrane region" description="Helical" evidence="10">
    <location>
        <begin position="898"/>
        <end position="922"/>
    </location>
</feature>
<evidence type="ECO:0000256" key="2">
    <source>
        <dbReference type="ARBA" id="ARBA00007343"/>
    </source>
</evidence>
<evidence type="ECO:0000256" key="3">
    <source>
        <dbReference type="ARBA" id="ARBA00022692"/>
    </source>
</evidence>
<dbReference type="InterPro" id="IPR036179">
    <property type="entry name" value="Ig-like_dom_sf"/>
</dbReference>
<dbReference type="InterPro" id="IPR007110">
    <property type="entry name" value="Ig-like_dom"/>
</dbReference>
<dbReference type="OrthoDB" id="10040049at2759"/>
<evidence type="ECO:0000256" key="10">
    <source>
        <dbReference type="SAM" id="Phobius"/>
    </source>
</evidence>
<evidence type="ECO:0000256" key="9">
    <source>
        <dbReference type="SAM" id="MobiDB-lite"/>
    </source>
</evidence>
<keyword evidence="4 10" id="KW-1133">Transmembrane helix</keyword>
<protein>
    <submittedName>
        <fullName evidence="16">Adhesion G protein-coupled receptor F5 isoform X2</fullName>
    </submittedName>
</protein>
<keyword evidence="5 10" id="KW-0472">Membrane</keyword>
<comment type="similarity">
    <text evidence="2">Belongs to the G-protein coupled receptor 2 family. Adhesion G-protein coupled receptor (ADGR) subfamily.</text>
</comment>
<feature type="domain" description="SEA" evidence="11">
    <location>
        <begin position="131"/>
        <end position="253"/>
    </location>
</feature>
<keyword evidence="7" id="KW-0325">Glycoprotein</keyword>
<dbReference type="InterPro" id="IPR046338">
    <property type="entry name" value="GAIN_dom_sf"/>
</dbReference>
<feature type="domain" description="G-protein coupled receptors family 2 profile 2" evidence="13">
    <location>
        <begin position="742"/>
        <end position="996"/>
    </location>
</feature>
<feature type="region of interest" description="Disordered" evidence="9">
    <location>
        <begin position="1047"/>
        <end position="1067"/>
    </location>
</feature>
<organism evidence="15 16">
    <name type="scientific">Ictalurus punctatus</name>
    <name type="common">Channel catfish</name>
    <name type="synonym">Silurus punctatus</name>
    <dbReference type="NCBI Taxonomy" id="7998"/>
    <lineage>
        <taxon>Eukaryota</taxon>
        <taxon>Metazoa</taxon>
        <taxon>Chordata</taxon>
        <taxon>Craniata</taxon>
        <taxon>Vertebrata</taxon>
        <taxon>Euteleostomi</taxon>
        <taxon>Actinopterygii</taxon>
        <taxon>Neopterygii</taxon>
        <taxon>Teleostei</taxon>
        <taxon>Ostariophysi</taxon>
        <taxon>Siluriformes</taxon>
        <taxon>Ictaluridae</taxon>
        <taxon>Ictalurus</taxon>
    </lineage>
</organism>
<sequence>MANKGKISKDDLLRFVAILLIHIQMMNSQVLPEISDTELSYTDEQMNHIREKRDVNTDIVEYIFIVDVNVPQVILMDQIKSLVASKSPIQADNSTKIDALNLTAKVPPPTTTPAAPTKTTTTTTITTTTTTTVVRLLSFSLTINRRFDFALTETSSETYKTYKKDIQSSINESYKSVPGYKPNSANVTKFRPGSVIVDFTIEATSDNLNLDSANKQLASSLRSQGYSVSDNASSQIVNGGLYNSSDYIYPDSTLKLTCNPPENNDITWKMNNNKLVTSDKYTVDNLILTVNRVTPADSGLYECSTTVNSVPYVIRQSITIQPYPDIQITLSKVVKCENTAIPLQCCFQGMYKGNWSTACRSTAPVTTGCISCDYEINKQTCQNNDQVILVTCQLTPLSGSTTQRYSKNISINVQDRGFSCFDTIFGAGDSGAISIANCTGDMVGNQTAKCNSSGHWDIIENNCIPRIFQTLINDAKILQIVDIPQFMTNLSSATVGTQNVTTSPATILTIVEILNTISELSSTVLVNQPIMKDFLQIVDVIGAEGARNTWVSLNTKNTTLNASSELLKSTEDFARRLRDENMNITTNTTSLSKTNITAPFSGTFGKNLTTQINIPVTGTQTPLTVIISSAFNNILPVRSLTNNDSNQTGTSINGDVVLIETTSTINNISLSIDIKNNTLGNPQCVFWNFNLLNDIGGWDSTGCQLKKLGNETERITCECNHTTSFSILMSPFTLDKKLAIILDYITYIGVAISLGSLVLCLIIEMIIWKSVTRNDTSYMRHVSIVNIAVSLLIANICFLIGAAVVKKGVGPCSTATFFMHFFYLALFFWMLLSALLLLYRTLMVFSRMSKGAMMAIAFTVGYGAPLIIAVITVASTAGSQGYIQKDYNCWLNWSKTKALLAFVIPALTIVAINLLVLIVVLCKMLRRGVNATTQPDEKHPLLIIARCVAILTPLFGLTWGFGIGTMVSPNFGIHVVFAFLNSLQGFFILMFGTLLDSKVREALARTFSLSNLSSIRTRSTSAGPSSSSGFPFFQRLRQRNVYNVSSAEMSSSNSDTATDSYAARPML</sequence>
<keyword evidence="6" id="KW-1015">Disulfide bond</keyword>
<dbReference type="PRINTS" id="PR00249">
    <property type="entry name" value="GPCRSECRETIN"/>
</dbReference>
<feature type="transmembrane region" description="Helical" evidence="10">
    <location>
        <begin position="943"/>
        <end position="965"/>
    </location>
</feature>
<dbReference type="InterPro" id="IPR000082">
    <property type="entry name" value="SEA_dom"/>
</dbReference>
<dbReference type="GO" id="GO:0004930">
    <property type="term" value="F:G protein-coupled receptor activity"/>
    <property type="evidence" value="ECO:0007669"/>
    <property type="project" value="InterPro"/>
</dbReference>
<dbReference type="InterPro" id="IPR000203">
    <property type="entry name" value="GPS"/>
</dbReference>
<dbReference type="GO" id="GO:0007166">
    <property type="term" value="P:cell surface receptor signaling pathway"/>
    <property type="evidence" value="ECO:0007669"/>
    <property type="project" value="InterPro"/>
</dbReference>
<reference evidence="16" key="2">
    <citation type="submission" date="2025-08" db="UniProtKB">
        <authorList>
            <consortium name="RefSeq"/>
        </authorList>
    </citation>
    <scope>IDENTIFICATION</scope>
    <source>
        <tissue evidence="16">Blood</tissue>
    </source>
</reference>
<evidence type="ECO:0000256" key="6">
    <source>
        <dbReference type="ARBA" id="ARBA00023157"/>
    </source>
</evidence>
<evidence type="ECO:0000313" key="16">
    <source>
        <dbReference type="RefSeq" id="XP_017344595.1"/>
    </source>
</evidence>
<keyword evidence="15" id="KW-1185">Reference proteome</keyword>
<dbReference type="FunFam" id="1.20.1070.10:FF:000058">
    <property type="entry name" value="Adhesion G protein-coupled receptor F5"/>
    <property type="match status" value="1"/>
</dbReference>
<dbReference type="PROSITE" id="PS50835">
    <property type="entry name" value="IG_LIKE"/>
    <property type="match status" value="1"/>
</dbReference>
<dbReference type="SMART" id="SM00303">
    <property type="entry name" value="GPS"/>
    <property type="match status" value="1"/>
</dbReference>
<dbReference type="PROSITE" id="PS50221">
    <property type="entry name" value="GAIN_B"/>
    <property type="match status" value="1"/>
</dbReference>
<evidence type="ECO:0000256" key="1">
    <source>
        <dbReference type="ARBA" id="ARBA00004141"/>
    </source>
</evidence>
<evidence type="ECO:0000259" key="13">
    <source>
        <dbReference type="PROSITE" id="PS50261"/>
    </source>
</evidence>
<dbReference type="GeneID" id="108276943"/>
<accession>A0A2D0SQN1</accession>
<dbReference type="PANTHER" id="PTHR45813">
    <property type="entry name" value="IG-LIKE DOMAIN-CONTAINING PROTEIN"/>
    <property type="match status" value="1"/>
</dbReference>